<comment type="caution">
    <text evidence="2">The sequence shown here is derived from an EMBL/GenBank/DDBJ whole genome shotgun (WGS) entry which is preliminary data.</text>
</comment>
<evidence type="ECO:0000256" key="1">
    <source>
        <dbReference type="SAM" id="MobiDB-lite"/>
    </source>
</evidence>
<organism evidence="2 3">
    <name type="scientific">Aphidius gifuensis</name>
    <name type="common">Parasitoid wasp</name>
    <dbReference type="NCBI Taxonomy" id="684658"/>
    <lineage>
        <taxon>Eukaryota</taxon>
        <taxon>Metazoa</taxon>
        <taxon>Ecdysozoa</taxon>
        <taxon>Arthropoda</taxon>
        <taxon>Hexapoda</taxon>
        <taxon>Insecta</taxon>
        <taxon>Pterygota</taxon>
        <taxon>Neoptera</taxon>
        <taxon>Endopterygota</taxon>
        <taxon>Hymenoptera</taxon>
        <taxon>Apocrita</taxon>
        <taxon>Ichneumonoidea</taxon>
        <taxon>Braconidae</taxon>
        <taxon>Aphidiinae</taxon>
        <taxon>Aphidius</taxon>
    </lineage>
</organism>
<dbReference type="Proteomes" id="UP000639338">
    <property type="component" value="Unassembled WGS sequence"/>
</dbReference>
<name>A0A834Y7C8_APHGI</name>
<evidence type="ECO:0000313" key="3">
    <source>
        <dbReference type="Proteomes" id="UP000639338"/>
    </source>
</evidence>
<reference evidence="2 3" key="1">
    <citation type="submission" date="2020-08" db="EMBL/GenBank/DDBJ databases">
        <title>Aphidius gifuensis genome sequencing and assembly.</title>
        <authorList>
            <person name="Du Z."/>
        </authorList>
    </citation>
    <scope>NUCLEOTIDE SEQUENCE [LARGE SCALE GENOMIC DNA]</scope>
    <source>
        <strain evidence="2">YNYX2018</strain>
        <tissue evidence="2">Adults</tissue>
    </source>
</reference>
<feature type="region of interest" description="Disordered" evidence="1">
    <location>
        <begin position="107"/>
        <end position="131"/>
    </location>
</feature>
<dbReference type="EMBL" id="JACMRX010000001">
    <property type="protein sequence ID" value="KAF7998573.1"/>
    <property type="molecule type" value="Genomic_DNA"/>
</dbReference>
<dbReference type="PANTHER" id="PTHR13844">
    <property type="entry name" value="SWI/SNF-RELATED MATRIX-ASSOCIATED ACTIN-DEPENDENT REGULATOR OF CHROMATIN SUBFAMILY D"/>
    <property type="match status" value="1"/>
</dbReference>
<keyword evidence="3" id="KW-1185">Reference proteome</keyword>
<gene>
    <name evidence="2" type="ORF">HCN44_010981</name>
</gene>
<feature type="compositionally biased region" description="Basic and acidic residues" evidence="1">
    <location>
        <begin position="120"/>
        <end position="131"/>
    </location>
</feature>
<protein>
    <submittedName>
        <fullName evidence="2">Uncharacterized protein</fullName>
    </submittedName>
</protein>
<sequence length="258" mass="29224">MITQHSTSTKLFININLLTVDNEDSCSSADTGIRRPRRRRILRTISSDSLQSSSIIISPTSDGNQEVDELAELMANGQFPSSSLNNLPTKRKLRIFISNTFYSAKETGEGEEGSVASSELRGEGRLLDDTKNDQNKVKRKFSSFFKSLVIELDKDLYGPDNHLVKWHRTLTTQETDEQIFTCPRMKFAEIPQRLSLLLHPPDPIVINHVEGTERKQTACYDIDVEVDDTSKTQMNNCLSSTASQKDNYEKFIFTQNIP</sequence>
<proteinExistence type="predicted"/>
<evidence type="ECO:0000313" key="2">
    <source>
        <dbReference type="EMBL" id="KAF7998573.1"/>
    </source>
</evidence>
<dbReference type="AlphaFoldDB" id="A0A834Y7C8"/>
<dbReference type="OrthoDB" id="10263741at2759"/>
<accession>A0A834Y7C8</accession>